<evidence type="ECO:0000313" key="6">
    <source>
        <dbReference type="Proteomes" id="UP000037146"/>
    </source>
</evidence>
<dbReference type="InterPro" id="IPR018197">
    <property type="entry name" value="Glycerate_kinase_RE-like"/>
</dbReference>
<dbReference type="GO" id="GO:0008887">
    <property type="term" value="F:glycerate kinase activity"/>
    <property type="evidence" value="ECO:0007669"/>
    <property type="project" value="UniProtKB-UniRule"/>
</dbReference>
<dbReference type="OrthoDB" id="9774290at2"/>
<dbReference type="Gene3D" id="3.40.50.10350">
    <property type="entry name" value="Glycerate kinase, domain 1"/>
    <property type="match status" value="1"/>
</dbReference>
<dbReference type="AlphaFoldDB" id="A0A0K9GPA6"/>
<keyword evidence="2 4" id="KW-0808">Transferase</keyword>
<comment type="similarity">
    <text evidence="1 4">Belongs to the glycerate kinase type-1 family.</text>
</comment>
<keyword evidence="6" id="KW-1185">Reference proteome</keyword>
<organism evidence="5 6">
    <name type="scientific">Peribacillus loiseleuriae</name>
    <dbReference type="NCBI Taxonomy" id="1679170"/>
    <lineage>
        <taxon>Bacteria</taxon>
        <taxon>Bacillati</taxon>
        <taxon>Bacillota</taxon>
        <taxon>Bacilli</taxon>
        <taxon>Bacillales</taxon>
        <taxon>Bacillaceae</taxon>
        <taxon>Peribacillus</taxon>
    </lineage>
</organism>
<evidence type="ECO:0000256" key="4">
    <source>
        <dbReference type="PIRNR" id="PIRNR006078"/>
    </source>
</evidence>
<dbReference type="InterPro" id="IPR018193">
    <property type="entry name" value="Glyc_kinase_flavodox-like_fold"/>
</dbReference>
<dbReference type="PIRSF" id="PIRSF006078">
    <property type="entry name" value="GlxK"/>
    <property type="match status" value="1"/>
</dbReference>
<dbReference type="NCBIfam" id="TIGR00045">
    <property type="entry name" value="glycerate kinase"/>
    <property type="match status" value="1"/>
</dbReference>
<accession>A0A0K9GPA6</accession>
<comment type="caution">
    <text evidence="5">The sequence shown here is derived from an EMBL/GenBank/DDBJ whole genome shotgun (WGS) entry which is preliminary data.</text>
</comment>
<dbReference type="InterPro" id="IPR036129">
    <property type="entry name" value="Glycerate_kinase_sf"/>
</dbReference>
<reference evidence="6" key="1">
    <citation type="submission" date="2015-07" db="EMBL/GenBank/DDBJ databases">
        <title>Genome sequencing project for genomic taxonomy and phylogenomics of Bacillus-like bacteria.</title>
        <authorList>
            <person name="Liu B."/>
            <person name="Wang J."/>
            <person name="Zhu Y."/>
            <person name="Liu G."/>
            <person name="Chen Q."/>
            <person name="Chen Z."/>
            <person name="Lan J."/>
            <person name="Che J."/>
            <person name="Ge C."/>
            <person name="Shi H."/>
            <person name="Pan Z."/>
            <person name="Liu X."/>
        </authorList>
    </citation>
    <scope>NUCLEOTIDE SEQUENCE [LARGE SCALE GENOMIC DNA]</scope>
    <source>
        <strain evidence="6">FJAT-27997</strain>
    </source>
</reference>
<dbReference type="EMBL" id="LFZW01000001">
    <property type="protein sequence ID" value="KMY48499.1"/>
    <property type="molecule type" value="Genomic_DNA"/>
</dbReference>
<dbReference type="Proteomes" id="UP000037146">
    <property type="component" value="Unassembled WGS sequence"/>
</dbReference>
<dbReference type="Pfam" id="PF02595">
    <property type="entry name" value="Gly_kinase"/>
    <property type="match status" value="1"/>
</dbReference>
<proteinExistence type="inferred from homology"/>
<dbReference type="Gene3D" id="3.90.1510.10">
    <property type="entry name" value="Glycerate kinase, domain 2"/>
    <property type="match status" value="1"/>
</dbReference>
<dbReference type="GO" id="GO:0031388">
    <property type="term" value="P:organic acid phosphorylation"/>
    <property type="evidence" value="ECO:0007669"/>
    <property type="project" value="UniProtKB-UniRule"/>
</dbReference>
<name>A0A0K9GPA6_9BACI</name>
<dbReference type="SUPFAM" id="SSF110738">
    <property type="entry name" value="Glycerate kinase I"/>
    <property type="match status" value="1"/>
</dbReference>
<protein>
    <submittedName>
        <fullName evidence="5">Glycerate kinase</fullName>
    </submittedName>
</protein>
<dbReference type="PANTHER" id="PTHR21599:SF0">
    <property type="entry name" value="GLYCERATE KINASE"/>
    <property type="match status" value="1"/>
</dbReference>
<dbReference type="RefSeq" id="WP_049679824.1">
    <property type="nucleotide sequence ID" value="NZ_LFZW01000001.1"/>
</dbReference>
<evidence type="ECO:0000256" key="1">
    <source>
        <dbReference type="ARBA" id="ARBA00006284"/>
    </source>
</evidence>
<dbReference type="InterPro" id="IPR004381">
    <property type="entry name" value="Glycerate_kinase"/>
</dbReference>
<gene>
    <name evidence="5" type="ORF">AC625_02370</name>
</gene>
<keyword evidence="3 4" id="KW-0418">Kinase</keyword>
<evidence type="ECO:0000313" key="5">
    <source>
        <dbReference type="EMBL" id="KMY48499.1"/>
    </source>
</evidence>
<dbReference type="STRING" id="1679170.AC625_02370"/>
<sequence length="388" mass="40514">MKIVIAPDSFKGSLSAVEASISIKKGIKKALPDAETVLLPIADGGEGTMETLVVATGGSKKRVAVSGPLGETVEAEYGVLGDEETCVIEMASASGLALIPHEQLNPRLATTYGTGELIKQALDDGFQSFILAIGGSATNDGGAGMLQALGMKLLDENGKEISFGGAELARINSVDVSGFDKRIKGRKFLIASDVQNPLIGSDGASSVFGPQKGATIEDVKMLDQCLAHWADEVEKVTGIHLHDRPGAGAAGGLGGAFQAFFPAEMRRGIDIVIEYTKLQQALIGADLVITGEGQVDFQTASGKTPMGVAQAAKSQGIPSIILAGSIGPGIETLYQFGVVSVNSIINQPMMLSEAMERAGELLEHCSEQVIRSFFYPALTESQNPHLEN</sequence>
<evidence type="ECO:0000256" key="3">
    <source>
        <dbReference type="ARBA" id="ARBA00022777"/>
    </source>
</evidence>
<evidence type="ECO:0000256" key="2">
    <source>
        <dbReference type="ARBA" id="ARBA00022679"/>
    </source>
</evidence>
<dbReference type="PANTHER" id="PTHR21599">
    <property type="entry name" value="GLYCERATE KINASE"/>
    <property type="match status" value="1"/>
</dbReference>
<dbReference type="PATRIC" id="fig|1679170.3.peg.470"/>